<dbReference type="Proteomes" id="UP000176639">
    <property type="component" value="Unassembled WGS sequence"/>
</dbReference>
<feature type="transmembrane region" description="Helical" evidence="6">
    <location>
        <begin position="12"/>
        <end position="43"/>
    </location>
</feature>
<comment type="caution">
    <text evidence="7">The sequence shown here is derived from an EMBL/GenBank/DDBJ whole genome shotgun (WGS) entry which is preliminary data.</text>
</comment>
<feature type="transmembrane region" description="Helical" evidence="6">
    <location>
        <begin position="258"/>
        <end position="281"/>
    </location>
</feature>
<protein>
    <recommendedName>
        <fullName evidence="9">AI-2E family transporter</fullName>
    </recommendedName>
</protein>
<evidence type="ECO:0000313" key="8">
    <source>
        <dbReference type="Proteomes" id="UP000176639"/>
    </source>
</evidence>
<reference evidence="7 8" key="1">
    <citation type="journal article" date="2016" name="Nat. Commun.">
        <title>Thousands of microbial genomes shed light on interconnected biogeochemical processes in an aquifer system.</title>
        <authorList>
            <person name="Anantharaman K."/>
            <person name="Brown C.T."/>
            <person name="Hug L.A."/>
            <person name="Sharon I."/>
            <person name="Castelle C.J."/>
            <person name="Probst A.J."/>
            <person name="Thomas B.C."/>
            <person name="Singh A."/>
            <person name="Wilkins M.J."/>
            <person name="Karaoz U."/>
            <person name="Brodie E.L."/>
            <person name="Williams K.H."/>
            <person name="Hubbard S.S."/>
            <person name="Banfield J.F."/>
        </authorList>
    </citation>
    <scope>NUCLEOTIDE SEQUENCE [LARGE SCALE GENOMIC DNA]</scope>
</reference>
<organism evidence="7 8">
    <name type="scientific">Candidatus Azambacteria bacterium RBG_16_47_10</name>
    <dbReference type="NCBI Taxonomy" id="1797292"/>
    <lineage>
        <taxon>Bacteria</taxon>
        <taxon>Candidatus Azamiibacteriota</taxon>
    </lineage>
</organism>
<dbReference type="AlphaFoldDB" id="A0A1F5B0U7"/>
<evidence type="ECO:0000256" key="6">
    <source>
        <dbReference type="SAM" id="Phobius"/>
    </source>
</evidence>
<gene>
    <name evidence="7" type="ORF">A2Z10_03295</name>
</gene>
<evidence type="ECO:0008006" key="9">
    <source>
        <dbReference type="Google" id="ProtNLM"/>
    </source>
</evidence>
<proteinExistence type="inferred from homology"/>
<evidence type="ECO:0000256" key="2">
    <source>
        <dbReference type="ARBA" id="ARBA00009773"/>
    </source>
</evidence>
<evidence type="ECO:0000256" key="3">
    <source>
        <dbReference type="ARBA" id="ARBA00022692"/>
    </source>
</evidence>
<evidence type="ECO:0000256" key="4">
    <source>
        <dbReference type="ARBA" id="ARBA00022989"/>
    </source>
</evidence>
<dbReference type="PANTHER" id="PTHR21716">
    <property type="entry name" value="TRANSMEMBRANE PROTEIN"/>
    <property type="match status" value="1"/>
</dbReference>
<feature type="transmembrane region" description="Helical" evidence="6">
    <location>
        <begin position="202"/>
        <end position="224"/>
    </location>
</feature>
<dbReference type="Pfam" id="PF01594">
    <property type="entry name" value="AI-2E_transport"/>
    <property type="match status" value="1"/>
</dbReference>
<keyword evidence="5 6" id="KW-0472">Membrane</keyword>
<dbReference type="InterPro" id="IPR002549">
    <property type="entry name" value="AI-2E-like"/>
</dbReference>
<feature type="transmembrane region" description="Helical" evidence="6">
    <location>
        <begin position="142"/>
        <end position="167"/>
    </location>
</feature>
<feature type="transmembrane region" description="Helical" evidence="6">
    <location>
        <begin position="63"/>
        <end position="85"/>
    </location>
</feature>
<comment type="subcellular location">
    <subcellularLocation>
        <location evidence="1">Membrane</location>
        <topology evidence="1">Multi-pass membrane protein</topology>
    </subcellularLocation>
</comment>
<dbReference type="PANTHER" id="PTHR21716:SF4">
    <property type="entry name" value="TRANSMEMBRANE PROTEIN 245"/>
    <property type="match status" value="1"/>
</dbReference>
<keyword evidence="4 6" id="KW-1133">Transmembrane helix</keyword>
<dbReference type="EMBL" id="MEYI01000008">
    <property type="protein sequence ID" value="OGD24256.1"/>
    <property type="molecule type" value="Genomic_DNA"/>
</dbReference>
<name>A0A1F5B0U7_9BACT</name>
<dbReference type="GO" id="GO:0016020">
    <property type="term" value="C:membrane"/>
    <property type="evidence" value="ECO:0007669"/>
    <property type="project" value="UniProtKB-SubCell"/>
</dbReference>
<comment type="similarity">
    <text evidence="2">Belongs to the autoinducer-2 exporter (AI-2E) (TC 2.A.86) family.</text>
</comment>
<feature type="transmembrane region" description="Helical" evidence="6">
    <location>
        <begin position="301"/>
        <end position="334"/>
    </location>
</feature>
<sequence length="343" mass="36869">MNQEKLQTFFFLSLLIGISVLVAYVFLPYVGVIIVSATMAIILRPLHRRILSSIPTHESLASLATVLAALLIIFIPLFLFGAAVVKQAGELYFDITSGAQSTDIINRALIAVQEKISRFAPSAALDADQALKQLLGWIISKLGVVFSEVTGFIFGFALSMLTMYYLLKDGKKLENILITLSPLKDSDDRDIFSKLKQAVHSVIWGTLVVALTQGALITTGFYLFGVPNGALWGAVGAIAALIPFVGTTLVILPGVAYLFFTGASLPALGLLIWGATAVGLIDNILTPQLIRRGTRIHPILILFSVLGGLSFFGPAGFLIGPLLLSLFFALLSIYQKQLTTDGV</sequence>
<evidence type="ECO:0000313" key="7">
    <source>
        <dbReference type="EMBL" id="OGD24256.1"/>
    </source>
</evidence>
<accession>A0A1F5B0U7</accession>
<evidence type="ECO:0000256" key="5">
    <source>
        <dbReference type="ARBA" id="ARBA00023136"/>
    </source>
</evidence>
<keyword evidence="3 6" id="KW-0812">Transmembrane</keyword>
<feature type="transmembrane region" description="Helical" evidence="6">
    <location>
        <begin position="231"/>
        <end position="252"/>
    </location>
</feature>
<evidence type="ECO:0000256" key="1">
    <source>
        <dbReference type="ARBA" id="ARBA00004141"/>
    </source>
</evidence>